<feature type="compositionally biased region" description="Basic and acidic residues" evidence="2">
    <location>
        <begin position="9"/>
        <end position="18"/>
    </location>
</feature>
<name>A0A8H4EM78_GIGMA</name>
<keyword evidence="1" id="KW-0547">Nucleotide-binding</keyword>
<evidence type="ECO:0000256" key="1">
    <source>
        <dbReference type="PROSITE-ProRule" id="PRU10141"/>
    </source>
</evidence>
<dbReference type="Proteomes" id="UP000439903">
    <property type="component" value="Unassembled WGS sequence"/>
</dbReference>
<feature type="region of interest" description="Disordered" evidence="2">
    <location>
        <begin position="1"/>
        <end position="26"/>
    </location>
</feature>
<dbReference type="OrthoDB" id="122279at2759"/>
<protein>
    <submittedName>
        <fullName evidence="4">Kinase-like protein</fullName>
    </submittedName>
</protein>
<dbReference type="InterPro" id="IPR001245">
    <property type="entry name" value="Ser-Thr/Tyr_kinase_cat_dom"/>
</dbReference>
<keyword evidence="5" id="KW-1185">Reference proteome</keyword>
<sequence>METNGYSESDAKNEHESDSEAESGAAIQGEKKLPEYLEHLEKYLKKVEITNFDYSLFGNLKFIGSGASADVYFTTYKNNKYALKCLHNNLCFNNKTFKKFIRELDCVRQMDHNNIVKFFGITTCETNFMMVLQFANGGNLRDFLKTKQNNGLYKISWTELTTIAIEITGGLAYLHSKNIIHRDLHSKNVLVDDGKALIADFGIAKQLNDSISFSSTIAGMPAYTDPRYLQHGDIDKKVDIYSLGVLLWELTSGIPPFNSHPHIAVILEVLQDKRERTIPNTPSSYADLYMRCWSSDPTQRPTLDSILTKLKKFSTETSIKYMINNIVLDSHLSSDYSQNSAMLELIEKTISDGYINYLEYNNFTDPIEIDVGGFGKGFKHEWKDSESTVVLKCLNVDTSLNEKNIKDFINELKLLHDHPNIITIYGVTKDNNGYYNVVLQYANEGTLQEYLKINLNQSQWTDKLRIAEEISSGLLFLHNNNIIHRNLHSKNILIHQRQAKIAYFGLLNQINQMSTASNSIIHEMPTYMEPKCLIDHKYKRDKKSDVYSFGIILWEISSGRPPFQNFESRDSLVIHIFQGTREEPIEGTPPQNFE</sequence>
<dbReference type="PANTHER" id="PTHR44329">
    <property type="entry name" value="SERINE/THREONINE-PROTEIN KINASE TNNI3K-RELATED"/>
    <property type="match status" value="1"/>
</dbReference>
<evidence type="ECO:0000313" key="4">
    <source>
        <dbReference type="EMBL" id="KAF0515144.1"/>
    </source>
</evidence>
<dbReference type="SUPFAM" id="SSF56112">
    <property type="entry name" value="Protein kinase-like (PK-like)"/>
    <property type="match status" value="2"/>
</dbReference>
<dbReference type="PRINTS" id="PR00109">
    <property type="entry name" value="TYRKINASE"/>
</dbReference>
<dbReference type="Pfam" id="PF00069">
    <property type="entry name" value="Pkinase"/>
    <property type="match status" value="1"/>
</dbReference>
<feature type="domain" description="Protein kinase" evidence="3">
    <location>
        <begin position="363"/>
        <end position="594"/>
    </location>
</feature>
<feature type="binding site" evidence="1">
    <location>
        <position position="84"/>
    </location>
    <ligand>
        <name>ATP</name>
        <dbReference type="ChEBI" id="CHEBI:30616"/>
    </ligand>
</feature>
<dbReference type="PROSITE" id="PS50011">
    <property type="entry name" value="PROTEIN_KINASE_DOM"/>
    <property type="match status" value="2"/>
</dbReference>
<evidence type="ECO:0000256" key="2">
    <source>
        <dbReference type="SAM" id="MobiDB-lite"/>
    </source>
</evidence>
<keyword evidence="1" id="KW-0067">ATP-binding</keyword>
<keyword evidence="4" id="KW-0418">Kinase</keyword>
<proteinExistence type="predicted"/>
<dbReference type="GO" id="GO:0005524">
    <property type="term" value="F:ATP binding"/>
    <property type="evidence" value="ECO:0007669"/>
    <property type="project" value="UniProtKB-UniRule"/>
</dbReference>
<evidence type="ECO:0000313" key="5">
    <source>
        <dbReference type="Proteomes" id="UP000439903"/>
    </source>
</evidence>
<feature type="domain" description="Protein kinase" evidence="3">
    <location>
        <begin position="57"/>
        <end position="314"/>
    </location>
</feature>
<dbReference type="InterPro" id="IPR011009">
    <property type="entry name" value="Kinase-like_dom_sf"/>
</dbReference>
<organism evidence="4 5">
    <name type="scientific">Gigaspora margarita</name>
    <dbReference type="NCBI Taxonomy" id="4874"/>
    <lineage>
        <taxon>Eukaryota</taxon>
        <taxon>Fungi</taxon>
        <taxon>Fungi incertae sedis</taxon>
        <taxon>Mucoromycota</taxon>
        <taxon>Glomeromycotina</taxon>
        <taxon>Glomeromycetes</taxon>
        <taxon>Diversisporales</taxon>
        <taxon>Gigasporaceae</taxon>
        <taxon>Gigaspora</taxon>
    </lineage>
</organism>
<dbReference type="Gene3D" id="1.10.510.10">
    <property type="entry name" value="Transferase(Phosphotransferase) domain 1"/>
    <property type="match status" value="2"/>
</dbReference>
<dbReference type="GO" id="GO:0004674">
    <property type="term" value="F:protein serine/threonine kinase activity"/>
    <property type="evidence" value="ECO:0007669"/>
    <property type="project" value="TreeGrafter"/>
</dbReference>
<dbReference type="AlphaFoldDB" id="A0A8H4EM78"/>
<reference evidence="4 5" key="1">
    <citation type="journal article" date="2019" name="Environ. Microbiol.">
        <title>At the nexus of three kingdoms: the genome of the mycorrhizal fungus Gigaspora margarita provides insights into plant, endobacterial and fungal interactions.</title>
        <authorList>
            <person name="Venice F."/>
            <person name="Ghignone S."/>
            <person name="Salvioli di Fossalunga A."/>
            <person name="Amselem J."/>
            <person name="Novero M."/>
            <person name="Xianan X."/>
            <person name="Sedzielewska Toro K."/>
            <person name="Morin E."/>
            <person name="Lipzen A."/>
            <person name="Grigoriev I.V."/>
            <person name="Henrissat B."/>
            <person name="Martin F.M."/>
            <person name="Bonfante P."/>
        </authorList>
    </citation>
    <scope>NUCLEOTIDE SEQUENCE [LARGE SCALE GENOMIC DNA]</scope>
    <source>
        <strain evidence="4 5">BEG34</strain>
    </source>
</reference>
<dbReference type="EMBL" id="WTPW01000400">
    <property type="protein sequence ID" value="KAF0515144.1"/>
    <property type="molecule type" value="Genomic_DNA"/>
</dbReference>
<dbReference type="InterPro" id="IPR051681">
    <property type="entry name" value="Ser/Thr_Kinases-Pseudokinases"/>
</dbReference>
<accession>A0A8H4EM78</accession>
<comment type="caution">
    <text evidence="4">The sequence shown here is derived from an EMBL/GenBank/DDBJ whole genome shotgun (WGS) entry which is preliminary data.</text>
</comment>
<keyword evidence="4" id="KW-0808">Transferase</keyword>
<dbReference type="Pfam" id="PF07714">
    <property type="entry name" value="PK_Tyr_Ser-Thr"/>
    <property type="match status" value="1"/>
</dbReference>
<evidence type="ECO:0000259" key="3">
    <source>
        <dbReference type="PROSITE" id="PS50011"/>
    </source>
</evidence>
<gene>
    <name evidence="4" type="ORF">F8M41_017392</name>
</gene>
<dbReference type="InterPro" id="IPR000719">
    <property type="entry name" value="Prot_kinase_dom"/>
</dbReference>
<dbReference type="PROSITE" id="PS00107">
    <property type="entry name" value="PROTEIN_KINASE_ATP"/>
    <property type="match status" value="1"/>
</dbReference>
<dbReference type="InterPro" id="IPR017441">
    <property type="entry name" value="Protein_kinase_ATP_BS"/>
</dbReference>